<feature type="non-terminal residue" evidence="3">
    <location>
        <position position="1"/>
    </location>
</feature>
<evidence type="ECO:0000256" key="2">
    <source>
        <dbReference type="SAM" id="Coils"/>
    </source>
</evidence>
<dbReference type="GO" id="GO:0005576">
    <property type="term" value="C:extracellular region"/>
    <property type="evidence" value="ECO:0007669"/>
    <property type="project" value="InterPro"/>
</dbReference>
<sequence length="390" mass="41604">MHELCVPGLLPPALLGVAEALRARAPKSLGRPLTVTMGPYRVELPNSVPVVPKATRAVSPTWSGRGASPPPVLRGIQAGYHPQPPVTLHIKLNVRELRTGLIYQCFSISFLSNFSEHVETLETCLTDIEKIASEMDTVKKNVSITNVAGGTVGIVSGVLFITGLALAPVTLGASTALTIAGAAVGAAAGLGGAVASIAEVTLNRSDQKKIQEILNTYKHTIAHIKECIGIEELVFREVFELQEENIQERNQNIDKNEILSAELRAGLQIAGAGRAVASMVDDIVSLSRMGDVVGDVARVGVRGAGQGALRIVGGVGSGIFMVVDLYSICKNSIALAKGKKNETAEIMRKIVAELRCELETYKQLYEVLESGMKDIMINMEALENDSIFEQ</sequence>
<dbReference type="PANTHER" id="PTHR14096:SF57">
    <property type="entry name" value="APOLIPOPROTEIN L4"/>
    <property type="match status" value="1"/>
</dbReference>
<feature type="non-terminal residue" evidence="3">
    <location>
        <position position="390"/>
    </location>
</feature>
<feature type="coiled-coil region" evidence="2">
    <location>
        <begin position="344"/>
        <end position="385"/>
    </location>
</feature>
<keyword evidence="4" id="KW-1185">Reference proteome</keyword>
<dbReference type="GO" id="GO:0042157">
    <property type="term" value="P:lipoprotein metabolic process"/>
    <property type="evidence" value="ECO:0007669"/>
    <property type="project" value="InterPro"/>
</dbReference>
<reference evidence="3 4" key="1">
    <citation type="journal article" date="2021" name="Cell">
        <title>Tracing the genetic footprints of vertebrate landing in non-teleost ray-finned fishes.</title>
        <authorList>
            <person name="Bi X."/>
            <person name="Wang K."/>
            <person name="Yang L."/>
            <person name="Pan H."/>
            <person name="Jiang H."/>
            <person name="Wei Q."/>
            <person name="Fang M."/>
            <person name="Yu H."/>
            <person name="Zhu C."/>
            <person name="Cai Y."/>
            <person name="He Y."/>
            <person name="Gan X."/>
            <person name="Zeng H."/>
            <person name="Yu D."/>
            <person name="Zhu Y."/>
            <person name="Jiang H."/>
            <person name="Qiu Q."/>
            <person name="Yang H."/>
            <person name="Zhang Y.E."/>
            <person name="Wang W."/>
            <person name="Zhu M."/>
            <person name="He S."/>
            <person name="Zhang G."/>
        </authorList>
    </citation>
    <scope>NUCLEOTIDE SEQUENCE [LARGE SCALE GENOMIC DNA]</scope>
    <source>
        <strain evidence="3">Bchr_013</strain>
    </source>
</reference>
<dbReference type="EMBL" id="JAATIS010003638">
    <property type="protein sequence ID" value="KAG2463768.1"/>
    <property type="molecule type" value="Genomic_DNA"/>
</dbReference>
<comment type="caution">
    <text evidence="3">The sequence shown here is derived from an EMBL/GenBank/DDBJ whole genome shotgun (WGS) entry which is preliminary data.</text>
</comment>
<evidence type="ECO:0000313" key="3">
    <source>
        <dbReference type="EMBL" id="KAG2463768.1"/>
    </source>
</evidence>
<evidence type="ECO:0000313" key="4">
    <source>
        <dbReference type="Proteomes" id="UP000886611"/>
    </source>
</evidence>
<proteinExistence type="inferred from homology"/>
<organism evidence="3 4">
    <name type="scientific">Polypterus senegalus</name>
    <name type="common">Senegal bichir</name>
    <dbReference type="NCBI Taxonomy" id="55291"/>
    <lineage>
        <taxon>Eukaryota</taxon>
        <taxon>Metazoa</taxon>
        <taxon>Chordata</taxon>
        <taxon>Craniata</taxon>
        <taxon>Vertebrata</taxon>
        <taxon>Euteleostomi</taxon>
        <taxon>Actinopterygii</taxon>
        <taxon>Polypteriformes</taxon>
        <taxon>Polypteridae</taxon>
        <taxon>Polypterus</taxon>
    </lineage>
</organism>
<comment type="similarity">
    <text evidence="1">Belongs to the apolipoprotein L family.</text>
</comment>
<dbReference type="GO" id="GO:0008289">
    <property type="term" value="F:lipid binding"/>
    <property type="evidence" value="ECO:0007669"/>
    <property type="project" value="InterPro"/>
</dbReference>
<dbReference type="GO" id="GO:0016020">
    <property type="term" value="C:membrane"/>
    <property type="evidence" value="ECO:0007669"/>
    <property type="project" value="TreeGrafter"/>
</dbReference>
<accession>A0A8X8BMS1</accession>
<dbReference type="Pfam" id="PF05461">
    <property type="entry name" value="ApoL"/>
    <property type="match status" value="1"/>
</dbReference>
<keyword evidence="2" id="KW-0175">Coiled coil</keyword>
<dbReference type="InterPro" id="IPR008405">
    <property type="entry name" value="ApoL"/>
</dbReference>
<evidence type="ECO:0000256" key="1">
    <source>
        <dbReference type="ARBA" id="ARBA00010090"/>
    </source>
</evidence>
<dbReference type="GO" id="GO:0006869">
    <property type="term" value="P:lipid transport"/>
    <property type="evidence" value="ECO:0007669"/>
    <property type="project" value="InterPro"/>
</dbReference>
<dbReference type="PANTHER" id="PTHR14096">
    <property type="entry name" value="APOLIPOPROTEIN L"/>
    <property type="match status" value="1"/>
</dbReference>
<dbReference type="AlphaFoldDB" id="A0A8X8BMS1"/>
<gene>
    <name evidence="3" type="primary">Apol6_1</name>
    <name evidence="3" type="ORF">GTO96_0002429</name>
</gene>
<name>A0A8X8BMS1_POLSE</name>
<dbReference type="Proteomes" id="UP000886611">
    <property type="component" value="Unassembled WGS sequence"/>
</dbReference>
<protein>
    <submittedName>
        <fullName evidence="3">APOL6 protein</fullName>
    </submittedName>
</protein>